<reference evidence="1 2" key="1">
    <citation type="journal article" date="2014" name="PLoS Genet.">
        <title>Comparative Genomic Analysis of N2-Fixing and Non-N2-Fixing Paenibacillus spp.: Organization, Evolution and Expression of the Nitrogen Fixation Genes.</title>
        <authorList>
            <person name="Xie J.B."/>
            <person name="Du Z."/>
            <person name="Bai L."/>
            <person name="Tian C."/>
            <person name="Zhang Y."/>
            <person name="Xie J.Y."/>
            <person name="Wang T."/>
            <person name="Liu X."/>
            <person name="Chen X."/>
            <person name="Cheng Q."/>
            <person name="Chen S."/>
            <person name="Li J."/>
        </authorList>
    </citation>
    <scope>NUCLEOTIDE SEQUENCE [LARGE SCALE GENOMIC DNA]</scope>
    <source>
        <strain evidence="1 2">T27</strain>
    </source>
</reference>
<accession>X5A597</accession>
<organism evidence="1 2">
    <name type="scientific">Paenibacillus sabinae T27</name>
    <dbReference type="NCBI Taxonomy" id="1268072"/>
    <lineage>
        <taxon>Bacteria</taxon>
        <taxon>Bacillati</taxon>
        <taxon>Bacillota</taxon>
        <taxon>Bacilli</taxon>
        <taxon>Bacillales</taxon>
        <taxon>Paenibacillaceae</taxon>
        <taxon>Paenibacillus</taxon>
    </lineage>
</organism>
<evidence type="ECO:0008006" key="3">
    <source>
        <dbReference type="Google" id="ProtNLM"/>
    </source>
</evidence>
<dbReference type="PATRIC" id="fig|1268072.3.peg.4210"/>
<evidence type="ECO:0000313" key="2">
    <source>
        <dbReference type="Proteomes" id="UP000019772"/>
    </source>
</evidence>
<sequence>MGGWNRVQTVTLTVDGKELIGKTCTKCAVVRPLSDFGPRKEGSGGRASVCRGCLRKPGARKKATWTSEAYARHVETSTGGEYVLVGPYIGYGTKTAHRHTACGEVWDATPNSFLRGHGCPRCHTNAMRSTAQFEEEVAALEGDAYSVLGEYAGARTPILMRHNVCGYDYTTPPGHFRAGRRCPACAGNLKKTTEQFKQEVFAAVVDEYTVSGEYKNAHTKITLRHSTCGRKYQASPHEFLGGNRCPYCASSRGELSIRAYLVDRGYTFTEQHKVADCRDKHPLPFDFSVCLKDYDILIEYDGEQHFRPVDFAGRGADWAERQHLATKRRDAIKTAYCMAHGIPLIRISYVDFDRIDVILDEALARYSTNTSEVAAA</sequence>
<dbReference type="STRING" id="1268072.PSAB_20440"/>
<dbReference type="AlphaFoldDB" id="X5A597"/>
<dbReference type="Proteomes" id="UP000019772">
    <property type="component" value="Chromosome"/>
</dbReference>
<dbReference type="EMBL" id="CP004078">
    <property type="protein sequence ID" value="AHV98979.1"/>
    <property type="molecule type" value="Genomic_DNA"/>
</dbReference>
<dbReference type="KEGG" id="psab:PSAB_20440"/>
<dbReference type="eggNOG" id="COG3440">
    <property type="taxonomic scope" value="Bacteria"/>
</dbReference>
<proteinExistence type="predicted"/>
<dbReference type="Gene3D" id="3.40.960.10">
    <property type="entry name" value="VSR Endonuclease"/>
    <property type="match status" value="1"/>
</dbReference>
<dbReference type="HOGENOM" id="CLU_028791_1_0_9"/>
<evidence type="ECO:0000313" key="1">
    <source>
        <dbReference type="EMBL" id="AHV98979.1"/>
    </source>
</evidence>
<gene>
    <name evidence="1" type="ORF">PSAB_20440</name>
</gene>
<keyword evidence="2" id="KW-1185">Reference proteome</keyword>
<name>X5A597_9BACL</name>
<protein>
    <recommendedName>
        <fullName evidence="3">DUF559 domain-containing protein</fullName>
    </recommendedName>
</protein>